<reference evidence="4 5" key="1">
    <citation type="journal article" date="2011" name="J. Bacteriol.">
        <title>Complete genome sequence of 'Vulcanisaeta moutnovskia' strain 768-28, a novel member of the hyperthermophilic crenarchaeal genus vulcanisaeta.</title>
        <authorList>
            <person name="Gumerov V.M."/>
            <person name="Mardanov A.V."/>
            <person name="Beletsky A.V."/>
            <person name="Prokofeva M.I."/>
            <person name="Bonch-Osmolovskaya E.A."/>
            <person name="Ravin N.V."/>
            <person name="Skryabin K.G."/>
        </authorList>
    </citation>
    <scope>NUCLEOTIDE SEQUENCE [LARGE SCALE GENOMIC DNA]</scope>
    <source>
        <strain evidence="4 5">768-28</strain>
    </source>
</reference>
<feature type="active site" description="Proton donor" evidence="1">
    <location>
        <position position="148"/>
    </location>
</feature>
<dbReference type="InterPro" id="IPR000888">
    <property type="entry name" value="RmlC-like"/>
</dbReference>
<dbReference type="CDD" id="cd00438">
    <property type="entry name" value="cupin_RmlC"/>
    <property type="match status" value="1"/>
</dbReference>
<dbReference type="Pfam" id="PF00908">
    <property type="entry name" value="dTDP_sugar_isom"/>
    <property type="match status" value="1"/>
</dbReference>
<comment type="pathway">
    <text evidence="3">Carbohydrate biosynthesis; dTDP-L-rhamnose biosynthesis.</text>
</comment>
<dbReference type="GO" id="GO:0008830">
    <property type="term" value="F:dTDP-4-dehydrorhamnose 3,5-epimerase activity"/>
    <property type="evidence" value="ECO:0007669"/>
    <property type="project" value="UniProtKB-UniRule"/>
</dbReference>
<evidence type="ECO:0000256" key="1">
    <source>
        <dbReference type="PIRSR" id="PIRSR600888-1"/>
    </source>
</evidence>
<feature type="active site" description="Proton acceptor" evidence="1">
    <location>
        <position position="78"/>
    </location>
</feature>
<dbReference type="GO" id="GO:0000271">
    <property type="term" value="P:polysaccharide biosynthetic process"/>
    <property type="evidence" value="ECO:0007669"/>
    <property type="project" value="TreeGrafter"/>
</dbReference>
<comment type="subunit">
    <text evidence="3">Homodimer.</text>
</comment>
<sequence length="202" mass="23238">MRYFLLICIIYDLAMPFKNFARLEIPDVILVEPVVFPDIRGFFAELYKRTDFLAGGVPHDFVQVSLSKSRRGVVRGLHYQLKPMEQGKLVTVVKGRVVDVAVDVRRGSPWFGKYVMVELSADNPRLLWIPPGFAHGFQALEDDTLFLYLQTKEYSPQHERCVVWNDPEIGIPWPIRENVIVSEKDGKCPPLKLAETNFDYPI</sequence>
<evidence type="ECO:0000313" key="4">
    <source>
        <dbReference type="EMBL" id="ADY01425.1"/>
    </source>
</evidence>
<feature type="site" description="Participates in a stacking interaction with the thymidine ring of dTDP-4-oxo-6-deoxyglucose" evidence="2">
    <location>
        <position position="154"/>
    </location>
</feature>
<dbReference type="GO" id="GO:0019305">
    <property type="term" value="P:dTDP-rhamnose biosynthetic process"/>
    <property type="evidence" value="ECO:0007669"/>
    <property type="project" value="UniProtKB-UniRule"/>
</dbReference>
<dbReference type="GO" id="GO:0005829">
    <property type="term" value="C:cytosol"/>
    <property type="evidence" value="ECO:0007669"/>
    <property type="project" value="TreeGrafter"/>
</dbReference>
<proteinExistence type="inferred from homology"/>
<dbReference type="EMBL" id="CP002529">
    <property type="protein sequence ID" value="ADY01425.1"/>
    <property type="molecule type" value="Genomic_DNA"/>
</dbReference>
<dbReference type="Gene3D" id="2.60.120.10">
    <property type="entry name" value="Jelly Rolls"/>
    <property type="match status" value="1"/>
</dbReference>
<dbReference type="UniPathway" id="UPA00124"/>
<dbReference type="NCBIfam" id="TIGR01221">
    <property type="entry name" value="rmlC"/>
    <property type="match status" value="1"/>
</dbReference>
<keyword evidence="3" id="KW-0413">Isomerase</keyword>
<comment type="function">
    <text evidence="3">Catalyzes the epimerization of the C3' and C5'positions of dTDP-6-deoxy-D-xylo-4-hexulose, forming dTDP-6-deoxy-L-lyxo-4-hexulose.</text>
</comment>
<comment type="similarity">
    <text evidence="3">Belongs to the dTDP-4-dehydrorhamnose 3,5-epimerase family.</text>
</comment>
<evidence type="ECO:0000256" key="2">
    <source>
        <dbReference type="PIRSR" id="PIRSR600888-3"/>
    </source>
</evidence>
<dbReference type="AlphaFoldDB" id="F0QYJ2"/>
<dbReference type="EC" id="5.1.3.13" evidence="3"/>
<dbReference type="SUPFAM" id="SSF51182">
    <property type="entry name" value="RmlC-like cupins"/>
    <property type="match status" value="1"/>
</dbReference>
<protein>
    <recommendedName>
        <fullName evidence="3">dTDP-4-dehydrorhamnose 3,5-epimerase</fullName>
        <ecNumber evidence="3">5.1.3.13</ecNumber>
    </recommendedName>
    <alternativeName>
        <fullName evidence="3">Thymidine diphospho-4-keto-rhamnose 3,5-epimerase</fullName>
    </alternativeName>
</protein>
<evidence type="ECO:0000313" key="5">
    <source>
        <dbReference type="Proteomes" id="UP000007485"/>
    </source>
</evidence>
<name>F0QYJ2_VULM7</name>
<dbReference type="STRING" id="985053.VMUT_1220"/>
<dbReference type="InterPro" id="IPR014710">
    <property type="entry name" value="RmlC-like_jellyroll"/>
</dbReference>
<dbReference type="eggNOG" id="arCOG04188">
    <property type="taxonomic scope" value="Archaea"/>
</dbReference>
<dbReference type="KEGG" id="vmo:VMUT_1220"/>
<comment type="catalytic activity">
    <reaction evidence="3">
        <text>dTDP-4-dehydro-6-deoxy-alpha-D-glucose = dTDP-4-dehydro-beta-L-rhamnose</text>
        <dbReference type="Rhea" id="RHEA:16969"/>
        <dbReference type="ChEBI" id="CHEBI:57649"/>
        <dbReference type="ChEBI" id="CHEBI:62830"/>
        <dbReference type="EC" id="5.1.3.13"/>
    </reaction>
</comment>
<organism evidence="4 5">
    <name type="scientific">Vulcanisaeta moutnovskia (strain 768-28)</name>
    <dbReference type="NCBI Taxonomy" id="985053"/>
    <lineage>
        <taxon>Archaea</taxon>
        <taxon>Thermoproteota</taxon>
        <taxon>Thermoprotei</taxon>
        <taxon>Thermoproteales</taxon>
        <taxon>Thermoproteaceae</taxon>
        <taxon>Vulcanisaeta</taxon>
    </lineage>
</organism>
<accession>F0QYJ2</accession>
<keyword evidence="5" id="KW-1185">Reference proteome</keyword>
<dbReference type="HOGENOM" id="CLU_090940_1_1_2"/>
<gene>
    <name evidence="4" type="ordered locus">VMUT_1220</name>
</gene>
<evidence type="ECO:0000256" key="3">
    <source>
        <dbReference type="RuleBase" id="RU364069"/>
    </source>
</evidence>
<dbReference type="PANTHER" id="PTHR21047">
    <property type="entry name" value="DTDP-6-DEOXY-D-GLUCOSE-3,5 EPIMERASE"/>
    <property type="match status" value="1"/>
</dbReference>
<dbReference type="Proteomes" id="UP000007485">
    <property type="component" value="Chromosome"/>
</dbReference>
<dbReference type="InterPro" id="IPR011051">
    <property type="entry name" value="RmlC_Cupin_sf"/>
</dbReference>
<dbReference type="PANTHER" id="PTHR21047:SF2">
    <property type="entry name" value="THYMIDINE DIPHOSPHO-4-KETO-RHAMNOSE 3,5-EPIMERASE"/>
    <property type="match status" value="1"/>
</dbReference>